<dbReference type="NCBIfam" id="NF005685">
    <property type="entry name" value="PRK07483.1"/>
    <property type="match status" value="1"/>
</dbReference>
<evidence type="ECO:0000256" key="1">
    <source>
        <dbReference type="ARBA" id="ARBA00008954"/>
    </source>
</evidence>
<dbReference type="Gene3D" id="3.40.640.10">
    <property type="entry name" value="Type I PLP-dependent aspartate aminotransferase-like (Major domain)"/>
    <property type="match status" value="1"/>
</dbReference>
<proteinExistence type="inferred from homology"/>
<protein>
    <submittedName>
        <fullName evidence="3">Uncharacterized protein</fullName>
    </submittedName>
</protein>
<dbReference type="SUPFAM" id="SSF53383">
    <property type="entry name" value="PLP-dependent transferases"/>
    <property type="match status" value="1"/>
</dbReference>
<keyword evidence="4" id="KW-1185">Reference proteome</keyword>
<dbReference type="CDD" id="cd00610">
    <property type="entry name" value="OAT_like"/>
    <property type="match status" value="1"/>
</dbReference>
<evidence type="ECO:0000313" key="4">
    <source>
        <dbReference type="Proteomes" id="UP000241690"/>
    </source>
</evidence>
<dbReference type="GeneID" id="36630371"/>
<dbReference type="GO" id="GO:0008483">
    <property type="term" value="F:transaminase activity"/>
    <property type="evidence" value="ECO:0007669"/>
    <property type="project" value="InterPro"/>
</dbReference>
<evidence type="ECO:0000313" key="3">
    <source>
        <dbReference type="EMBL" id="PTB53429.1"/>
    </source>
</evidence>
<dbReference type="STRING" id="983964.A0A2T4A8M6"/>
<dbReference type="InterPro" id="IPR005814">
    <property type="entry name" value="Aminotrans_3"/>
</dbReference>
<dbReference type="Proteomes" id="UP000241690">
    <property type="component" value="Unassembled WGS sequence"/>
</dbReference>
<dbReference type="EMBL" id="KZ679682">
    <property type="protein sequence ID" value="PTB53429.1"/>
    <property type="molecule type" value="Genomic_DNA"/>
</dbReference>
<accession>A0A2T4A8M6</accession>
<dbReference type="PANTHER" id="PTHR43094:SF1">
    <property type="entry name" value="AMINOTRANSFERASE CLASS-III"/>
    <property type="match status" value="1"/>
</dbReference>
<keyword evidence="2" id="KW-0663">Pyridoxal phosphate</keyword>
<dbReference type="RefSeq" id="XP_024773106.1">
    <property type="nucleotide sequence ID" value="XM_024921788.1"/>
</dbReference>
<organism evidence="3 4">
    <name type="scientific">Trichoderma harzianum CBS 226.95</name>
    <dbReference type="NCBI Taxonomy" id="983964"/>
    <lineage>
        <taxon>Eukaryota</taxon>
        <taxon>Fungi</taxon>
        <taxon>Dikarya</taxon>
        <taxon>Ascomycota</taxon>
        <taxon>Pezizomycotina</taxon>
        <taxon>Sordariomycetes</taxon>
        <taxon>Hypocreomycetidae</taxon>
        <taxon>Hypocreales</taxon>
        <taxon>Hypocreaceae</taxon>
        <taxon>Trichoderma</taxon>
    </lineage>
</organism>
<dbReference type="Gene3D" id="3.90.1150.10">
    <property type="entry name" value="Aspartate Aminotransferase, domain 1"/>
    <property type="match status" value="1"/>
</dbReference>
<dbReference type="InterPro" id="IPR015424">
    <property type="entry name" value="PyrdxlP-dep_Trfase"/>
</dbReference>
<reference evidence="3 4" key="1">
    <citation type="submission" date="2016-07" db="EMBL/GenBank/DDBJ databases">
        <title>Multiple horizontal gene transfer events from other fungi enriched the ability of initially mycotrophic Trichoderma (Ascomycota) to feed on dead plant biomass.</title>
        <authorList>
            <consortium name="DOE Joint Genome Institute"/>
            <person name="Aerts A."/>
            <person name="Atanasova L."/>
            <person name="Chenthamara K."/>
            <person name="Zhang J."/>
            <person name="Grujic M."/>
            <person name="Henrissat B."/>
            <person name="Kuo A."/>
            <person name="Salamov A."/>
            <person name="Lipzen A."/>
            <person name="Labutti K."/>
            <person name="Barry K."/>
            <person name="Miao Y."/>
            <person name="Rahimi M.J."/>
            <person name="Shen Q."/>
            <person name="Grigoriev I.V."/>
            <person name="Kubicek C.P."/>
            <person name="Druzhinina I.S."/>
        </authorList>
    </citation>
    <scope>NUCLEOTIDE SEQUENCE [LARGE SCALE GENOMIC DNA]</scope>
    <source>
        <strain evidence="3 4">CBS 226.95</strain>
    </source>
</reference>
<dbReference type="Pfam" id="PF00202">
    <property type="entry name" value="Aminotran_3"/>
    <property type="match status" value="1"/>
</dbReference>
<dbReference type="InterPro" id="IPR015422">
    <property type="entry name" value="PyrdxlP-dep_Trfase_small"/>
</dbReference>
<gene>
    <name evidence="3" type="ORF">M431DRAFT_6952</name>
</gene>
<sequence>MTITNIQTGDQEPSLLHRSLIERPQKVISGSGIYLTLADGSRILDGCCGAAVSVIGHGNKQVQDAIMQQYSSIEYVHTMAYTTSSAEELADALTELSKPFGLTKAYFVCSGSEAVDAAMKLARQYHVENGQPQRKRFVARRQAYHGNTIGAMSVSSNLPRKVPYDGVLTLDNVSFVSPAYAYRGQRDAETEGQYAARLVQELDEEFQQVGPETVIAFVAETVGGATAACITPPRGYFEGVRKVCDRYGILLILDEIMCGSGRTGSYLAFEREGDVRPDLVTLGKGLGGGYAPIAGVLISEKVVQVLKRGSASFIHGHTYQAHPACCAAGLAVQQIIKRDDLVAKCLSRGALLESRLRSVLGDAKYVGEIRGRGLFLGIEFVQGRASKQPFKPAVKFASRMQEAAHSRGLAVYPGSGTVDGVNGDHIILAPPLTITEEEVEEIVRLLKMAYDAVEEDLGVRHVPIYVGFYSTHVNRGVTWPNEQPRPFARSWDPELLSDAASTYTLISLTLSIILLVYTHQEDNLPLQSKRPFSTRQTHILSINHRTIKMCNWDTYLYMCGCFDVKLRSQCQPARQEDFEFCSASGQTVKAAWCYAQPYLCGRCRRMEYQSGRPVRRYIPAWNEMAPVAQNMAAHRARARH</sequence>
<name>A0A2T4A8M6_TRIHA</name>
<dbReference type="InterPro" id="IPR015421">
    <property type="entry name" value="PyrdxlP-dep_Trfase_major"/>
</dbReference>
<evidence type="ECO:0000256" key="2">
    <source>
        <dbReference type="ARBA" id="ARBA00022898"/>
    </source>
</evidence>
<dbReference type="PANTHER" id="PTHR43094">
    <property type="entry name" value="AMINOTRANSFERASE"/>
    <property type="match status" value="1"/>
</dbReference>
<dbReference type="GO" id="GO:0005829">
    <property type="term" value="C:cytosol"/>
    <property type="evidence" value="ECO:0007669"/>
    <property type="project" value="TreeGrafter"/>
</dbReference>
<dbReference type="AlphaFoldDB" id="A0A2T4A8M6"/>
<comment type="similarity">
    <text evidence="1">Belongs to the class-III pyridoxal-phosphate-dependent aminotransferase family.</text>
</comment>
<dbReference type="GO" id="GO:0030170">
    <property type="term" value="F:pyridoxal phosphate binding"/>
    <property type="evidence" value="ECO:0007669"/>
    <property type="project" value="InterPro"/>
</dbReference>